<gene>
    <name evidence="3" type="ORF">ACH5RR_028028</name>
</gene>
<evidence type="ECO:0000313" key="4">
    <source>
        <dbReference type="Proteomes" id="UP001630127"/>
    </source>
</evidence>
<name>A0ABD2YQU2_9GENT</name>
<dbReference type="InterPro" id="IPR023393">
    <property type="entry name" value="START-like_dom_sf"/>
</dbReference>
<dbReference type="Pfam" id="PF00407">
    <property type="entry name" value="Bet_v_1"/>
    <property type="match status" value="1"/>
</dbReference>
<dbReference type="EMBL" id="JBJUIK010000012">
    <property type="protein sequence ID" value="KAL3508627.1"/>
    <property type="molecule type" value="Genomic_DNA"/>
</dbReference>
<feature type="domain" description="Bet v I/Major latex protein" evidence="2">
    <location>
        <begin position="18"/>
        <end position="149"/>
    </location>
</feature>
<dbReference type="PANTHER" id="PTHR31213:SF64">
    <property type="entry name" value="PHYTOHORMONE-BINDING PROTEIN"/>
    <property type="match status" value="1"/>
</dbReference>
<keyword evidence="4" id="KW-1185">Reference proteome</keyword>
<organism evidence="3 4">
    <name type="scientific">Cinchona calisaya</name>
    <dbReference type="NCBI Taxonomy" id="153742"/>
    <lineage>
        <taxon>Eukaryota</taxon>
        <taxon>Viridiplantae</taxon>
        <taxon>Streptophyta</taxon>
        <taxon>Embryophyta</taxon>
        <taxon>Tracheophyta</taxon>
        <taxon>Spermatophyta</taxon>
        <taxon>Magnoliopsida</taxon>
        <taxon>eudicotyledons</taxon>
        <taxon>Gunneridae</taxon>
        <taxon>Pentapetalae</taxon>
        <taxon>asterids</taxon>
        <taxon>lamiids</taxon>
        <taxon>Gentianales</taxon>
        <taxon>Rubiaceae</taxon>
        <taxon>Cinchonoideae</taxon>
        <taxon>Cinchoneae</taxon>
        <taxon>Cinchona</taxon>
    </lineage>
</organism>
<dbReference type="Gene3D" id="3.30.530.20">
    <property type="match status" value="1"/>
</dbReference>
<evidence type="ECO:0000259" key="2">
    <source>
        <dbReference type="Pfam" id="PF00407"/>
    </source>
</evidence>
<comment type="caution">
    <text evidence="3">The sequence shown here is derived from an EMBL/GenBank/DDBJ whole genome shotgun (WGS) entry which is preliminary data.</text>
</comment>
<dbReference type="InterPro" id="IPR000916">
    <property type="entry name" value="Bet_v_I/MLP"/>
</dbReference>
<sequence length="153" mass="16977">MKEAKSQAKVGVGIEALWTVFSEHLSFVLPNLVLNVDVLEGNGELGTVYLLNFGSDKSRLRYQKEKVAVFEESVQKFGLQVIEGGNLNHGFSSYTTIFQLTSTQGESESETLVDIKVVCETTADAEETHLPEETTKSALAFIKRLEEYLCPIK</sequence>
<reference evidence="3 4" key="1">
    <citation type="submission" date="2024-11" db="EMBL/GenBank/DDBJ databases">
        <title>A near-complete genome assembly of Cinchona calisaya.</title>
        <authorList>
            <person name="Lian D.C."/>
            <person name="Zhao X.W."/>
            <person name="Wei L."/>
        </authorList>
    </citation>
    <scope>NUCLEOTIDE SEQUENCE [LARGE SCALE GENOMIC DNA]</scope>
    <source>
        <tissue evidence="3">Nenye</tissue>
    </source>
</reference>
<protein>
    <recommendedName>
        <fullName evidence="2">Bet v I/Major latex protein domain-containing protein</fullName>
    </recommendedName>
</protein>
<comment type="similarity">
    <text evidence="1">Belongs to the BetVI family.</text>
</comment>
<dbReference type="Proteomes" id="UP001630127">
    <property type="component" value="Unassembled WGS sequence"/>
</dbReference>
<evidence type="ECO:0000313" key="3">
    <source>
        <dbReference type="EMBL" id="KAL3508627.1"/>
    </source>
</evidence>
<proteinExistence type="inferred from homology"/>
<dbReference type="AlphaFoldDB" id="A0ABD2YQU2"/>
<evidence type="ECO:0000256" key="1">
    <source>
        <dbReference type="ARBA" id="ARBA00009744"/>
    </source>
</evidence>
<dbReference type="PANTHER" id="PTHR31213">
    <property type="entry name" value="OS08G0374000 PROTEIN-RELATED"/>
    <property type="match status" value="1"/>
</dbReference>
<accession>A0ABD2YQU2</accession>
<dbReference type="SUPFAM" id="SSF55961">
    <property type="entry name" value="Bet v1-like"/>
    <property type="match status" value="1"/>
</dbReference>
<dbReference type="InterPro" id="IPR050279">
    <property type="entry name" value="Plant_def-hormone_signal"/>
</dbReference>